<keyword evidence="2" id="KW-1185">Reference proteome</keyword>
<dbReference type="Proteomes" id="UP000276991">
    <property type="component" value="Unassembled WGS sequence"/>
</dbReference>
<dbReference type="EMBL" id="UPTC01000184">
    <property type="protein sequence ID" value="VBB27118.1"/>
    <property type="molecule type" value="Genomic_DNA"/>
</dbReference>
<accession>A0A498SBB9</accession>
<dbReference type="OrthoDB" id="5807749at2759"/>
<reference evidence="1 2" key="1">
    <citation type="submission" date="2018-08" db="EMBL/GenBank/DDBJ databases">
        <authorList>
            <person name="Laetsch R D."/>
            <person name="Stevens L."/>
            <person name="Kumar S."/>
            <person name="Blaxter L. M."/>
        </authorList>
    </citation>
    <scope>NUCLEOTIDE SEQUENCE [LARGE SCALE GENOMIC DNA]</scope>
</reference>
<dbReference type="AlphaFoldDB" id="A0A498SBB9"/>
<name>A0A498SBB9_ACAVI</name>
<protein>
    <submittedName>
        <fullName evidence="1">Uncharacterized protein</fullName>
    </submittedName>
</protein>
<evidence type="ECO:0000313" key="2">
    <source>
        <dbReference type="Proteomes" id="UP000276991"/>
    </source>
</evidence>
<proteinExistence type="predicted"/>
<sequence>MDFAKIMLRFLNLNGLLAVLLTEIIISNQFVIFDKKFDDDEHLSCQRNCTELNPETVFQNCPALKRGLACGKYKVYHYHRRCSTATVYCRRNMTNIKEVAVYVAVTGTDINANKTGLFVLPYVDKNEMSVPQIVVEKAHHGNGNMGELVCDSNGSWILYDTNYRYLVEHLFCLVVEARNLNYLLDLRRPEFDRSKPLVPYQHGNLEFFDQP</sequence>
<gene>
    <name evidence="1" type="ORF">NAV_LOCUS1948</name>
</gene>
<evidence type="ECO:0000313" key="1">
    <source>
        <dbReference type="EMBL" id="VBB27118.1"/>
    </source>
</evidence>
<organism evidence="1 2">
    <name type="scientific">Acanthocheilonema viteae</name>
    <name type="common">Filarial nematode worm</name>
    <name type="synonym">Dipetalonema viteae</name>
    <dbReference type="NCBI Taxonomy" id="6277"/>
    <lineage>
        <taxon>Eukaryota</taxon>
        <taxon>Metazoa</taxon>
        <taxon>Ecdysozoa</taxon>
        <taxon>Nematoda</taxon>
        <taxon>Chromadorea</taxon>
        <taxon>Rhabditida</taxon>
        <taxon>Spirurina</taxon>
        <taxon>Spiruromorpha</taxon>
        <taxon>Filarioidea</taxon>
        <taxon>Onchocercidae</taxon>
        <taxon>Acanthocheilonema</taxon>
    </lineage>
</organism>